<reference evidence="1 2" key="1">
    <citation type="submission" date="2017-02" db="EMBL/GenBank/DDBJ databases">
        <authorList>
            <person name="Peterson S.W."/>
        </authorList>
    </citation>
    <scope>NUCLEOTIDE SEQUENCE [LARGE SCALE GENOMIC DNA]</scope>
    <source>
        <strain evidence="1 2">DSM 25262</strain>
    </source>
</reference>
<protein>
    <submittedName>
        <fullName evidence="1">Uncharacterized protein</fullName>
    </submittedName>
</protein>
<dbReference type="Proteomes" id="UP000190961">
    <property type="component" value="Unassembled WGS sequence"/>
</dbReference>
<proteinExistence type="predicted"/>
<dbReference type="AlphaFoldDB" id="A0A1T5MAW9"/>
<accession>A0A1T5MAW9</accession>
<name>A0A1T5MAW9_9BACT</name>
<organism evidence="1 2">
    <name type="scientific">Ohtaekwangia koreensis</name>
    <dbReference type="NCBI Taxonomy" id="688867"/>
    <lineage>
        <taxon>Bacteria</taxon>
        <taxon>Pseudomonadati</taxon>
        <taxon>Bacteroidota</taxon>
        <taxon>Cytophagia</taxon>
        <taxon>Cytophagales</taxon>
        <taxon>Fulvivirgaceae</taxon>
        <taxon>Ohtaekwangia</taxon>
    </lineage>
</organism>
<sequence length="68" mass="7998">MPVKDEDTYMIGTVVRLKRTGEFAIIRNRCFLREDKYFLNYLGEIEGRPGGLYALYHEDIELECLPPE</sequence>
<dbReference type="RefSeq" id="WP_079689323.1">
    <property type="nucleotide sequence ID" value="NZ_FUZU01000004.1"/>
</dbReference>
<keyword evidence="2" id="KW-1185">Reference proteome</keyword>
<gene>
    <name evidence="1" type="ORF">SAMN05660236_4779</name>
</gene>
<evidence type="ECO:0000313" key="1">
    <source>
        <dbReference type="EMBL" id="SKC84998.1"/>
    </source>
</evidence>
<dbReference type="EMBL" id="FUZU01000004">
    <property type="protein sequence ID" value="SKC84998.1"/>
    <property type="molecule type" value="Genomic_DNA"/>
</dbReference>
<evidence type="ECO:0000313" key="2">
    <source>
        <dbReference type="Proteomes" id="UP000190961"/>
    </source>
</evidence>